<evidence type="ECO:0000256" key="2">
    <source>
        <dbReference type="ARBA" id="ARBA00022737"/>
    </source>
</evidence>
<keyword evidence="4" id="KW-0804">Transcription</keyword>
<name>A0A182DX44_ONCOC</name>
<evidence type="ECO:0000256" key="1">
    <source>
        <dbReference type="ARBA" id="ARBA00004123"/>
    </source>
</evidence>
<dbReference type="STRING" id="42157.A0A182DX44"/>
<dbReference type="GO" id="GO:0000977">
    <property type="term" value="F:RNA polymerase II transcription regulatory region sequence-specific DNA binding"/>
    <property type="evidence" value="ECO:0007669"/>
    <property type="project" value="TreeGrafter"/>
</dbReference>
<dbReference type="Proteomes" id="UP000271087">
    <property type="component" value="Unassembled WGS sequence"/>
</dbReference>
<dbReference type="Pfam" id="PF14598">
    <property type="entry name" value="PAS_11"/>
    <property type="match status" value="1"/>
</dbReference>
<dbReference type="InterPro" id="IPR013767">
    <property type="entry name" value="PAS_fold"/>
</dbReference>
<feature type="region of interest" description="Disordered" evidence="6">
    <location>
        <begin position="420"/>
        <end position="443"/>
    </location>
</feature>
<dbReference type="PANTHER" id="PTHR23043:SF17">
    <property type="entry name" value="PROTEIN SIMILAR"/>
    <property type="match status" value="1"/>
</dbReference>
<dbReference type="AlphaFoldDB" id="A0A182DX44"/>
<dbReference type="PROSITE" id="PS50112">
    <property type="entry name" value="PAS"/>
    <property type="match status" value="1"/>
</dbReference>
<dbReference type="GO" id="GO:0005634">
    <property type="term" value="C:nucleus"/>
    <property type="evidence" value="ECO:0007669"/>
    <property type="project" value="UniProtKB-SubCell"/>
</dbReference>
<dbReference type="Pfam" id="PF23171">
    <property type="entry name" value="bHLH_HIF1A"/>
    <property type="match status" value="1"/>
</dbReference>
<dbReference type="GO" id="GO:0000981">
    <property type="term" value="F:DNA-binding transcription factor activity, RNA polymerase II-specific"/>
    <property type="evidence" value="ECO:0007669"/>
    <property type="project" value="TreeGrafter"/>
</dbReference>
<proteinExistence type="predicted"/>
<dbReference type="CDD" id="cd00130">
    <property type="entry name" value="PAS"/>
    <property type="match status" value="2"/>
</dbReference>
<accession>A0A182DX44</accession>
<reference evidence="8 9" key="2">
    <citation type="submission" date="2018-08" db="EMBL/GenBank/DDBJ databases">
        <authorList>
            <person name="Laetsch R D."/>
            <person name="Stevens L."/>
            <person name="Kumar S."/>
            <person name="Blaxter L. M."/>
        </authorList>
    </citation>
    <scope>NUCLEOTIDE SEQUENCE [LARGE SCALE GENOMIC DNA]</scope>
</reference>
<sequence>MMGKRGADFSTEFNRKQTLDRRRESSRFAARDRRGKEADIFTDLKVVVPIVDEATVTHVDRIALLRIASAVFRLRKIAAKFLKTNLDKERECLWSETTLLECLDGFLAIIDLDGIILYISESVSIYLGLTQTDLTGRSLKDFIHTTDYEEYLNYETGGSADHGCGRISTMRMKSVISPRGRNLNLKSALFKPVVCHMCSLFAENGRVRIIQASAQPAGQGNSIFAASRSTEVQNGIYMTRHTYDMKFSYISESFNYILRHEARSLMGTSFYNLVHPVDLHVVVVSIREVLTKGYTRTPYYRLIGLNKSVLWVQTEATAVNHMTKGQKGQYIICLHIVIVITGKPNVGKSALLNFQAKRDSIGSTQSERDSFINGKNSGATLCPASMPIKQEMTESSDPMKSSYNDILQWLFRAQQRSKSPPGTLLFRNQNSKNRTEYSGESARSITRRAETINYGTKNGITVSGTSDCMRGNASNILAYNGNGEEFGPLATEIDRCRLRKNSVRANCGGGAINGNACNCTNHCFQADFSESPTTVFNSVRLSAISATDAYLLPQNNISGGATVVTGTERSPTNMFSTLSATSTQYSRPLTCCDPYLNNNFTAASAISSNTIFPFNNNSFYAQSNLSTSPVNCATEIPRVAHNKENGGSDMIEGTDDWQMFAPFVAHDDMMQLSTDLQGLLPEFTFVDWIPSDPAPLPSLPIEERGMPLLGNVSIPMQMAFDRSNMCSSISLLSKPNTFGFAATSWRQLQQQYQQHHQENMNAGVTTATPRLNVELTATYTRSNDHPTRMFHRNNSTAPIQ</sequence>
<keyword evidence="2" id="KW-0677">Repeat</keyword>
<dbReference type="InterPro" id="IPR011598">
    <property type="entry name" value="bHLH_dom"/>
</dbReference>
<evidence type="ECO:0000313" key="8">
    <source>
        <dbReference type="EMBL" id="VDK61648.1"/>
    </source>
</evidence>
<evidence type="ECO:0000256" key="4">
    <source>
        <dbReference type="ARBA" id="ARBA00023163"/>
    </source>
</evidence>
<dbReference type="SUPFAM" id="SSF55785">
    <property type="entry name" value="PYP-like sensor domain (PAS domain)"/>
    <property type="match status" value="2"/>
</dbReference>
<dbReference type="OrthoDB" id="6021714at2759"/>
<keyword evidence="9" id="KW-1185">Reference proteome</keyword>
<evidence type="ECO:0000256" key="3">
    <source>
        <dbReference type="ARBA" id="ARBA00023015"/>
    </source>
</evidence>
<dbReference type="PANTHER" id="PTHR23043">
    <property type="entry name" value="HYPOXIA-INDUCIBLE FACTOR 1 ALPHA"/>
    <property type="match status" value="1"/>
</dbReference>
<dbReference type="WBParaSite" id="nOo.2.0.1.t00216-RA">
    <property type="protein sequence ID" value="nOo.2.0.1.t00216-RA"/>
    <property type="gene ID" value="nOo.2.0.1.g00216"/>
</dbReference>
<dbReference type="InterPro" id="IPR000014">
    <property type="entry name" value="PAS"/>
</dbReference>
<dbReference type="GO" id="GO:0071456">
    <property type="term" value="P:cellular response to hypoxia"/>
    <property type="evidence" value="ECO:0007669"/>
    <property type="project" value="TreeGrafter"/>
</dbReference>
<keyword evidence="3" id="KW-0805">Transcription regulation</keyword>
<dbReference type="SMART" id="SM00091">
    <property type="entry name" value="PAS"/>
    <property type="match status" value="2"/>
</dbReference>
<gene>
    <name evidence="8" type="ORF">NOO_LOCUS216</name>
</gene>
<dbReference type="Gene3D" id="3.30.450.20">
    <property type="entry name" value="PAS domain"/>
    <property type="match status" value="2"/>
</dbReference>
<evidence type="ECO:0000256" key="6">
    <source>
        <dbReference type="SAM" id="MobiDB-lite"/>
    </source>
</evidence>
<evidence type="ECO:0000256" key="5">
    <source>
        <dbReference type="ARBA" id="ARBA00023242"/>
    </source>
</evidence>
<reference evidence="10" key="1">
    <citation type="submission" date="2016-06" db="UniProtKB">
        <authorList>
            <consortium name="WormBaseParasite"/>
        </authorList>
    </citation>
    <scope>IDENTIFICATION</scope>
</reference>
<dbReference type="EMBL" id="UYRW01000019">
    <property type="protein sequence ID" value="VDK61648.1"/>
    <property type="molecule type" value="Genomic_DNA"/>
</dbReference>
<feature type="domain" description="PAS" evidence="7">
    <location>
        <begin position="99"/>
        <end position="150"/>
    </location>
</feature>
<keyword evidence="5" id="KW-0539">Nucleus</keyword>
<comment type="subcellular location">
    <subcellularLocation>
        <location evidence="1">Nucleus</location>
    </subcellularLocation>
</comment>
<dbReference type="Pfam" id="PF00989">
    <property type="entry name" value="PAS"/>
    <property type="match status" value="1"/>
</dbReference>
<dbReference type="InterPro" id="IPR035965">
    <property type="entry name" value="PAS-like_dom_sf"/>
</dbReference>
<evidence type="ECO:0000259" key="7">
    <source>
        <dbReference type="PROSITE" id="PS50112"/>
    </source>
</evidence>
<protein>
    <submittedName>
        <fullName evidence="10">PAS domain-containing protein</fullName>
    </submittedName>
</protein>
<evidence type="ECO:0000313" key="9">
    <source>
        <dbReference type="Proteomes" id="UP000271087"/>
    </source>
</evidence>
<evidence type="ECO:0000313" key="10">
    <source>
        <dbReference type="WBParaSite" id="nOo.2.0.1.t00216-RA"/>
    </source>
</evidence>
<dbReference type="GO" id="GO:0010557">
    <property type="term" value="P:positive regulation of macromolecule biosynthetic process"/>
    <property type="evidence" value="ECO:0007669"/>
    <property type="project" value="UniProtKB-ARBA"/>
</dbReference>
<dbReference type="GO" id="GO:0046983">
    <property type="term" value="F:protein dimerization activity"/>
    <property type="evidence" value="ECO:0007669"/>
    <property type="project" value="InterPro"/>
</dbReference>
<organism evidence="10">
    <name type="scientific">Onchocerca ochengi</name>
    <name type="common">Filarial nematode worm</name>
    <dbReference type="NCBI Taxonomy" id="42157"/>
    <lineage>
        <taxon>Eukaryota</taxon>
        <taxon>Metazoa</taxon>
        <taxon>Ecdysozoa</taxon>
        <taxon>Nematoda</taxon>
        <taxon>Chromadorea</taxon>
        <taxon>Rhabditida</taxon>
        <taxon>Spirurina</taxon>
        <taxon>Spiruromorpha</taxon>
        <taxon>Filarioidea</taxon>
        <taxon>Onchocercidae</taxon>
        <taxon>Onchocerca</taxon>
    </lineage>
</organism>